<evidence type="ECO:0000256" key="1">
    <source>
        <dbReference type="SAM" id="Coils"/>
    </source>
</evidence>
<keyword evidence="4" id="KW-1185">Reference proteome</keyword>
<evidence type="ECO:0000256" key="2">
    <source>
        <dbReference type="SAM" id="Phobius"/>
    </source>
</evidence>
<keyword evidence="2" id="KW-0472">Membrane</keyword>
<keyword evidence="2" id="KW-0812">Transmembrane</keyword>
<feature type="transmembrane region" description="Helical" evidence="2">
    <location>
        <begin position="12"/>
        <end position="31"/>
    </location>
</feature>
<feature type="coiled-coil region" evidence="1">
    <location>
        <begin position="99"/>
        <end position="144"/>
    </location>
</feature>
<proteinExistence type="predicted"/>
<organism evidence="3 4">
    <name type="scientific">Silvania confinis</name>
    <dbReference type="NCBI Taxonomy" id="2926470"/>
    <lineage>
        <taxon>Bacteria</taxon>
        <taxon>Pseudomonadati</taxon>
        <taxon>Pseudomonadota</taxon>
        <taxon>Gammaproteobacteria</taxon>
        <taxon>Enterobacterales</taxon>
        <taxon>Enterobacteriaceae</taxon>
        <taxon>Silvania</taxon>
    </lineage>
</organism>
<gene>
    <name evidence="3" type="ORF">M8013_09015</name>
</gene>
<dbReference type="EMBL" id="JAMGZJ010000073">
    <property type="protein sequence ID" value="MCU6668889.1"/>
    <property type="molecule type" value="Genomic_DNA"/>
</dbReference>
<dbReference type="AlphaFoldDB" id="A0A9J6QD54"/>
<comment type="caution">
    <text evidence="3">The sequence shown here is derived from an EMBL/GenBank/DDBJ whole genome shotgun (WGS) entry which is preliminary data.</text>
</comment>
<dbReference type="Proteomes" id="UP001061282">
    <property type="component" value="Unassembled WGS sequence"/>
</dbReference>
<reference evidence="3" key="1">
    <citation type="submission" date="2022-05" db="EMBL/GenBank/DDBJ databases">
        <title>Description of a novel species of Leclercia; Leclercia tamurae and the Proposal for a Novel Genus Silvania gen. nov. Containing Two Novel Species Silvania hatchlandensis sp. nov. and Silvania confinis sp. nov. Isolated from the Rhizosphere of Oak.</title>
        <authorList>
            <person name="Maddock D.W."/>
            <person name="Brady C.L."/>
            <person name="Denman S."/>
            <person name="Arnold D."/>
        </authorList>
    </citation>
    <scope>NUCLEOTIDE SEQUENCE</scope>
    <source>
        <strain evidence="3">H4N4</strain>
    </source>
</reference>
<evidence type="ECO:0000313" key="4">
    <source>
        <dbReference type="Proteomes" id="UP001061282"/>
    </source>
</evidence>
<keyword evidence="1" id="KW-0175">Coiled coil</keyword>
<accession>A0A9J6QD54</accession>
<evidence type="ECO:0000313" key="3">
    <source>
        <dbReference type="EMBL" id="MCU6668889.1"/>
    </source>
</evidence>
<keyword evidence="2" id="KW-1133">Transmembrane helix</keyword>
<protein>
    <submittedName>
        <fullName evidence="3">Uncharacterized protein</fullName>
    </submittedName>
</protein>
<sequence length="216" mass="23726">MEFEINTKSLAIIIPVAISIIGGSFYLGFTINSARVEHFKDTIEEYKKSNQLDAPGLLSSLRQSATALTLSATERRALDEAKVRVDQYASRIGVCEAKLSSTENSLTNTKENLAKGEAQCSASIVKLKEQIESYVKESAEIKTRRGGSVELIPNKARLGLSAVFTNSATININSESMNINIGEGKDILIDNIKCKLWLTELDVRNDQATFKFNCSL</sequence>
<name>A0A9J6QD54_9ENTR</name>
<dbReference type="RefSeq" id="WP_271267461.1">
    <property type="nucleotide sequence ID" value="NZ_JAMGZJ010000073.1"/>
</dbReference>